<keyword evidence="2" id="KW-1185">Reference proteome</keyword>
<reference evidence="1" key="1">
    <citation type="submission" date="2021-04" db="EMBL/GenBank/DDBJ databases">
        <authorList>
            <person name="Rodrigo-Torres L."/>
            <person name="Arahal R. D."/>
            <person name="Lucena T."/>
        </authorList>
    </citation>
    <scope>NUCLEOTIDE SEQUENCE</scope>
    <source>
        <strain evidence="1">AS29M-1</strain>
    </source>
</reference>
<dbReference type="KEGG" id="ptan:CRYO30217_03363"/>
<dbReference type="AlphaFoldDB" id="A0A916JQL4"/>
<evidence type="ECO:0008006" key="3">
    <source>
        <dbReference type="Google" id="ProtNLM"/>
    </source>
</evidence>
<evidence type="ECO:0000313" key="2">
    <source>
        <dbReference type="Proteomes" id="UP000683507"/>
    </source>
</evidence>
<protein>
    <recommendedName>
        <fullName evidence="3">T9SS C-terminal target domain-containing protein</fullName>
    </recommendedName>
</protein>
<name>A0A916JQL4_9FLAO</name>
<accession>A0A916JQL4</accession>
<gene>
    <name evidence="1" type="ORF">CRYO30217_03363</name>
</gene>
<evidence type="ECO:0000313" key="1">
    <source>
        <dbReference type="EMBL" id="CAG5087002.1"/>
    </source>
</evidence>
<dbReference type="EMBL" id="OU015584">
    <property type="protein sequence ID" value="CAG5087002.1"/>
    <property type="molecule type" value="Genomic_DNA"/>
</dbReference>
<sequence length="284" mass="31486">MNLILPIEKAINTLKIYTEMKKLLAIVALLSFGFGFAQNEASIVHEGHYQGKNLYVQNPFAGSGVGFCVIKVTVNGDVTTDQISSSAFEIDFGNLNLQLGDPVVVKIVHKTDCLPKVLNPEVLKPKSTFETTSIAVEGGKTLKWSTTGEQGKLTYIVEQYRWNKWIKVGEVDGIGTPGANNYEFQVELHSGTNKFRVKQIDYSGKPNISPAAKVDSDAPKLELVSDKSRDVEFTGSTLYEIFDTYGNMVKKGYGQKIDCSNLEKGLYYVNYDNTTGDVWNKNKK</sequence>
<dbReference type="Proteomes" id="UP000683507">
    <property type="component" value="Chromosome"/>
</dbReference>
<organism evidence="1 2">
    <name type="scientific">Parvicella tangerina</name>
    <dbReference type="NCBI Taxonomy" id="2829795"/>
    <lineage>
        <taxon>Bacteria</taxon>
        <taxon>Pseudomonadati</taxon>
        <taxon>Bacteroidota</taxon>
        <taxon>Flavobacteriia</taxon>
        <taxon>Flavobacteriales</taxon>
        <taxon>Parvicellaceae</taxon>
        <taxon>Parvicella</taxon>
    </lineage>
</organism>
<dbReference type="RefSeq" id="WP_258543543.1">
    <property type="nucleotide sequence ID" value="NZ_OU015584.1"/>
</dbReference>
<proteinExistence type="predicted"/>